<name>A0AAV6I4G1_9ERIC</name>
<evidence type="ECO:0000256" key="1">
    <source>
        <dbReference type="SAM" id="MobiDB-lite"/>
    </source>
</evidence>
<organism evidence="2 3">
    <name type="scientific">Rhododendron griersonianum</name>
    <dbReference type="NCBI Taxonomy" id="479676"/>
    <lineage>
        <taxon>Eukaryota</taxon>
        <taxon>Viridiplantae</taxon>
        <taxon>Streptophyta</taxon>
        <taxon>Embryophyta</taxon>
        <taxon>Tracheophyta</taxon>
        <taxon>Spermatophyta</taxon>
        <taxon>Magnoliopsida</taxon>
        <taxon>eudicotyledons</taxon>
        <taxon>Gunneridae</taxon>
        <taxon>Pentapetalae</taxon>
        <taxon>asterids</taxon>
        <taxon>Ericales</taxon>
        <taxon>Ericaceae</taxon>
        <taxon>Ericoideae</taxon>
        <taxon>Rhodoreae</taxon>
        <taxon>Rhododendron</taxon>
    </lineage>
</organism>
<gene>
    <name evidence="2" type="ORF">RHGRI_034694</name>
</gene>
<sequence>MTTIPTSPAAPPQKTTTTATPLSKFVHLYRTPAKLASDLAGRSALPSNPPEPGLEFCDWFPSDSPVRCSNKNIYEWFYFLWRKCGVVVVLRTPNVLPGSGSTSSRGVHILKRGSDVGDLVVNQPKEKGIAASPQIEQNDDVRSSPKRVSAGNLVQTELGNPLPDANPKPSWSEVVTQDRGASRMKFSYHPPQIKNAKLVVCPPEEVVDAGISKWADCVVGYFLDKKLPY</sequence>
<dbReference type="AlphaFoldDB" id="A0AAV6I4G1"/>
<reference evidence="2" key="1">
    <citation type="submission" date="2020-08" db="EMBL/GenBank/DDBJ databases">
        <title>Plant Genome Project.</title>
        <authorList>
            <person name="Zhang R.-G."/>
        </authorList>
    </citation>
    <scope>NUCLEOTIDE SEQUENCE</scope>
    <source>
        <strain evidence="2">WSP0</strain>
        <tissue evidence="2">Leaf</tissue>
    </source>
</reference>
<evidence type="ECO:0000313" key="2">
    <source>
        <dbReference type="EMBL" id="KAG5522625.1"/>
    </source>
</evidence>
<keyword evidence="3" id="KW-1185">Reference proteome</keyword>
<dbReference type="EMBL" id="JACTNZ010000012">
    <property type="protein sequence ID" value="KAG5522625.1"/>
    <property type="molecule type" value="Genomic_DNA"/>
</dbReference>
<proteinExistence type="predicted"/>
<comment type="caution">
    <text evidence="2">The sequence shown here is derived from an EMBL/GenBank/DDBJ whole genome shotgun (WGS) entry which is preliminary data.</text>
</comment>
<feature type="region of interest" description="Disordered" evidence="1">
    <location>
        <begin position="127"/>
        <end position="148"/>
    </location>
</feature>
<protein>
    <submittedName>
        <fullName evidence="2">Uncharacterized protein</fullName>
    </submittedName>
</protein>
<accession>A0AAV6I4G1</accession>
<dbReference type="Proteomes" id="UP000823749">
    <property type="component" value="Chromosome 12"/>
</dbReference>
<evidence type="ECO:0000313" key="3">
    <source>
        <dbReference type="Proteomes" id="UP000823749"/>
    </source>
</evidence>